<evidence type="ECO:0000256" key="2">
    <source>
        <dbReference type="PROSITE-ProRule" id="PRU01161"/>
    </source>
</evidence>
<gene>
    <name evidence="5" type="ORF">A2Y75_02530</name>
</gene>
<comment type="caution">
    <text evidence="5">The sequence shown here is derived from an EMBL/GenBank/DDBJ whole genome shotgun (WGS) entry which is preliminary data.</text>
</comment>
<dbReference type="STRING" id="1797197.A2Y75_02530"/>
<dbReference type="InterPro" id="IPR002641">
    <property type="entry name" value="PNPLA_dom"/>
</dbReference>
<dbReference type="Pfam" id="PF01734">
    <property type="entry name" value="Patatin"/>
    <property type="match status" value="1"/>
</dbReference>
<name>A0A1F2WT98_9ACTN</name>
<sequence length="463" mass="51662">MRKVSCLVGSSLLFAFMALAGCAHYPVNQPIKEYRPGAGYRIAQLKPAENSDSMIFYLTFSGGGTRAAALSYGVLEKLKSTEITIDGKKHRLLDEVDWISSVSGGSFTAGYYGLFGDRIFQGFEGKFLKKNIQGALIVRTFLNPISWFKFFSGTFARSDLAAEYYDKHIFEGGTFGDMAARKGPLIIMNATDMSYGTRLGFTQDLFDVICSDLSSYPVSRAVAASSAVPLLLSPITIRNYAGTCGYKMPEGFEEMLKGRTISERQFYLANNLAVLLDAEKKPYIHLIDGGVADNLGLRTILDRVMLRGSVWNAIKGTPREKVRKFVLIVVNAETAPDTKWDRIENIPPFGVMFDSSSSIGIERYNQETLALLQESVISWAAEIKTQRCKGGVVSTEPGSCGDIKFYVIEVKFDALKDELERRYFKRLPASFKLAPEQVDKLREVAHRILDESDEFQRLLRDLK</sequence>
<keyword evidence="2" id="KW-0442">Lipid degradation</keyword>
<keyword evidence="3" id="KW-0732">Signal</keyword>
<dbReference type="PROSITE" id="PS51257">
    <property type="entry name" value="PROKAR_LIPOPROTEIN"/>
    <property type="match status" value="1"/>
</dbReference>
<dbReference type="Gene3D" id="3.40.1090.10">
    <property type="entry name" value="Cytosolic phospholipase A2 catalytic domain"/>
    <property type="match status" value="1"/>
</dbReference>
<dbReference type="PROSITE" id="PS51635">
    <property type="entry name" value="PNPLA"/>
    <property type="match status" value="1"/>
</dbReference>
<comment type="caution">
    <text evidence="2">Lacks conserved residue(s) required for the propagation of feature annotation.</text>
</comment>
<feature type="domain" description="PNPLA" evidence="4">
    <location>
        <begin position="58"/>
        <end position="301"/>
    </location>
</feature>
<feature type="active site" description="Proton acceptor" evidence="2">
    <location>
        <position position="288"/>
    </location>
</feature>
<evidence type="ECO:0000259" key="4">
    <source>
        <dbReference type="PROSITE" id="PS51635"/>
    </source>
</evidence>
<dbReference type="SUPFAM" id="SSF52151">
    <property type="entry name" value="FabD/lysophospholipase-like"/>
    <property type="match status" value="1"/>
</dbReference>
<proteinExistence type="predicted"/>
<protein>
    <submittedName>
        <fullName evidence="5">Patatin</fullName>
    </submittedName>
</protein>
<dbReference type="Proteomes" id="UP000177876">
    <property type="component" value="Unassembled WGS sequence"/>
</dbReference>
<dbReference type="GO" id="GO:0016042">
    <property type="term" value="P:lipid catabolic process"/>
    <property type="evidence" value="ECO:0007669"/>
    <property type="project" value="UniProtKB-UniRule"/>
</dbReference>
<feature type="chain" id="PRO_5009484356" evidence="3">
    <location>
        <begin position="21"/>
        <end position="463"/>
    </location>
</feature>
<keyword evidence="2" id="KW-0378">Hydrolase</keyword>
<keyword evidence="1 2" id="KW-0443">Lipid metabolism</keyword>
<dbReference type="GO" id="GO:0016787">
    <property type="term" value="F:hydrolase activity"/>
    <property type="evidence" value="ECO:0007669"/>
    <property type="project" value="UniProtKB-UniRule"/>
</dbReference>
<organism evidence="5 6">
    <name type="scientific">Candidatus Solincola sediminis</name>
    <dbReference type="NCBI Taxonomy" id="1797199"/>
    <lineage>
        <taxon>Bacteria</taxon>
        <taxon>Bacillati</taxon>
        <taxon>Actinomycetota</taxon>
        <taxon>Candidatus Geothermincolia</taxon>
        <taxon>Candidatus Geothermincolales</taxon>
        <taxon>Candidatus Geothermincolaceae</taxon>
        <taxon>Candidatus Solincola</taxon>
    </lineage>
</organism>
<reference evidence="5 6" key="1">
    <citation type="journal article" date="2016" name="Nat. Commun.">
        <title>Thousands of microbial genomes shed light on interconnected biogeochemical processes in an aquifer system.</title>
        <authorList>
            <person name="Anantharaman K."/>
            <person name="Brown C.T."/>
            <person name="Hug L.A."/>
            <person name="Sharon I."/>
            <person name="Castelle C.J."/>
            <person name="Probst A.J."/>
            <person name="Thomas B.C."/>
            <person name="Singh A."/>
            <person name="Wilkins M.J."/>
            <person name="Karaoz U."/>
            <person name="Brodie E.L."/>
            <person name="Williams K.H."/>
            <person name="Hubbard S.S."/>
            <person name="Banfield J.F."/>
        </authorList>
    </citation>
    <scope>NUCLEOTIDE SEQUENCE [LARGE SCALE GENOMIC DNA]</scope>
</reference>
<feature type="short sequence motif" description="DGA/G" evidence="2">
    <location>
        <begin position="288"/>
        <end position="290"/>
    </location>
</feature>
<evidence type="ECO:0000256" key="1">
    <source>
        <dbReference type="ARBA" id="ARBA00023098"/>
    </source>
</evidence>
<dbReference type="AlphaFoldDB" id="A0A1F2WT98"/>
<evidence type="ECO:0000313" key="5">
    <source>
        <dbReference type="EMBL" id="OFW60043.1"/>
    </source>
</evidence>
<dbReference type="InterPro" id="IPR016035">
    <property type="entry name" value="Acyl_Trfase/lysoPLipase"/>
</dbReference>
<evidence type="ECO:0000256" key="3">
    <source>
        <dbReference type="SAM" id="SignalP"/>
    </source>
</evidence>
<evidence type="ECO:0000313" key="6">
    <source>
        <dbReference type="Proteomes" id="UP000177876"/>
    </source>
</evidence>
<feature type="signal peptide" evidence="3">
    <location>
        <begin position="1"/>
        <end position="20"/>
    </location>
</feature>
<feature type="active site" description="Nucleophile" evidence="2">
    <location>
        <position position="103"/>
    </location>
</feature>
<accession>A0A1F2WT98</accession>
<dbReference type="EMBL" id="MELK01000007">
    <property type="protein sequence ID" value="OFW60043.1"/>
    <property type="molecule type" value="Genomic_DNA"/>
</dbReference>